<reference evidence="1" key="1">
    <citation type="submission" date="2020-11" db="EMBL/GenBank/DDBJ databases">
        <authorList>
            <person name="Whitehead M."/>
        </authorList>
    </citation>
    <scope>NUCLEOTIDE SEQUENCE</scope>
    <source>
        <strain evidence="1">EGII</strain>
    </source>
</reference>
<name>A0A811UI49_CERCA</name>
<dbReference type="EMBL" id="CAJHJT010000012">
    <property type="protein sequence ID" value="CAD6997998.1"/>
    <property type="molecule type" value="Genomic_DNA"/>
</dbReference>
<dbReference type="OrthoDB" id="20825at2759"/>
<gene>
    <name evidence="1" type="ORF">CCAP1982_LOCUS6614</name>
</gene>
<keyword evidence="2" id="KW-1185">Reference proteome</keyword>
<dbReference type="Proteomes" id="UP000606786">
    <property type="component" value="Unassembled WGS sequence"/>
</dbReference>
<comment type="caution">
    <text evidence="1">The sequence shown here is derived from an EMBL/GenBank/DDBJ whole genome shotgun (WGS) entry which is preliminary data.</text>
</comment>
<protein>
    <submittedName>
        <fullName evidence="1">(Mediterranean fruit fly) hypothetical protein</fullName>
    </submittedName>
</protein>
<dbReference type="AlphaFoldDB" id="A0A811UI49"/>
<evidence type="ECO:0000313" key="1">
    <source>
        <dbReference type="EMBL" id="CAD6997998.1"/>
    </source>
</evidence>
<proteinExistence type="predicted"/>
<organism evidence="1 2">
    <name type="scientific">Ceratitis capitata</name>
    <name type="common">Mediterranean fruit fly</name>
    <name type="synonym">Tephritis capitata</name>
    <dbReference type="NCBI Taxonomy" id="7213"/>
    <lineage>
        <taxon>Eukaryota</taxon>
        <taxon>Metazoa</taxon>
        <taxon>Ecdysozoa</taxon>
        <taxon>Arthropoda</taxon>
        <taxon>Hexapoda</taxon>
        <taxon>Insecta</taxon>
        <taxon>Pterygota</taxon>
        <taxon>Neoptera</taxon>
        <taxon>Endopterygota</taxon>
        <taxon>Diptera</taxon>
        <taxon>Brachycera</taxon>
        <taxon>Muscomorpha</taxon>
        <taxon>Tephritoidea</taxon>
        <taxon>Tephritidae</taxon>
        <taxon>Ceratitis</taxon>
        <taxon>Ceratitis</taxon>
    </lineage>
</organism>
<evidence type="ECO:0000313" key="2">
    <source>
        <dbReference type="Proteomes" id="UP000606786"/>
    </source>
</evidence>
<accession>A0A811UI49</accession>
<sequence>MRIGKVGSLKISRDENKSTKITDLRPLYSSFIEAASTAFNTMTNVIKEILEYLGMALLLSHLRMLKKDSQHYLSSWTEDVKGNKTTSDLAVSLAKSTKAPTTLYSNGNAGLAAGDVVQYDIPKNSYKRANSNINYEQPNNKTANRKLFMFFCKPHYFVYASSVLGSGGIMYINGRIVSGPLDSLIDVLVPKNRIDFDKLLLLVKLEDFY</sequence>